<evidence type="ECO:0000256" key="2">
    <source>
        <dbReference type="ARBA" id="ARBA00008028"/>
    </source>
</evidence>
<evidence type="ECO:0000256" key="4">
    <source>
        <dbReference type="ARBA" id="ARBA00022741"/>
    </source>
</evidence>
<dbReference type="GO" id="GO:0006606">
    <property type="term" value="P:protein import into nucleus"/>
    <property type="evidence" value="ECO:0007669"/>
    <property type="project" value="TreeGrafter"/>
</dbReference>
<gene>
    <name evidence="8" type="ORF">DGUA_6G004797</name>
</gene>
<comment type="similarity">
    <text evidence="2">Belongs to the small GTPase superfamily. Ran family.</text>
</comment>
<keyword evidence="5" id="KW-0653">Protein transport</keyword>
<dbReference type="Pfam" id="PF00071">
    <property type="entry name" value="Ras"/>
    <property type="match status" value="1"/>
</dbReference>
<dbReference type="NCBIfam" id="TIGR00231">
    <property type="entry name" value="small_GTP"/>
    <property type="match status" value="1"/>
</dbReference>
<keyword evidence="3" id="KW-0813">Transport</keyword>
<accession>A0A3B0JVP1</accession>
<dbReference type="InterPro" id="IPR002041">
    <property type="entry name" value="Ran_GTPase"/>
</dbReference>
<evidence type="ECO:0000256" key="3">
    <source>
        <dbReference type="ARBA" id="ARBA00022448"/>
    </source>
</evidence>
<dbReference type="GO" id="GO:0003924">
    <property type="term" value="F:GTPase activity"/>
    <property type="evidence" value="ECO:0007669"/>
    <property type="project" value="InterPro"/>
</dbReference>
<evidence type="ECO:0000313" key="9">
    <source>
        <dbReference type="Proteomes" id="UP000268350"/>
    </source>
</evidence>
<dbReference type="InterPro" id="IPR027417">
    <property type="entry name" value="P-loop_NTPase"/>
</dbReference>
<dbReference type="InterPro" id="IPR001806">
    <property type="entry name" value="Small_GTPase"/>
</dbReference>
<dbReference type="OrthoDB" id="7857199at2759"/>
<dbReference type="Proteomes" id="UP000268350">
    <property type="component" value="Unassembled WGS sequence"/>
</dbReference>
<evidence type="ECO:0000313" key="8">
    <source>
        <dbReference type="EMBL" id="SPP86167.1"/>
    </source>
</evidence>
<keyword evidence="7" id="KW-0539">Nucleus</keyword>
<dbReference type="PROSITE" id="PS51418">
    <property type="entry name" value="RAN"/>
    <property type="match status" value="1"/>
</dbReference>
<protein>
    <submittedName>
        <fullName evidence="8">Blast:GTP-binding nuclear protein Ran</fullName>
    </submittedName>
</protein>
<dbReference type="AlphaFoldDB" id="A0A3B0JVP1"/>
<reference evidence="9" key="1">
    <citation type="submission" date="2018-01" db="EMBL/GenBank/DDBJ databases">
        <authorList>
            <person name="Alioto T."/>
            <person name="Alioto T."/>
        </authorList>
    </citation>
    <scope>NUCLEOTIDE SEQUENCE [LARGE SCALE GENOMIC DNA]</scope>
</reference>
<name>A0A3B0JVP1_DROGU</name>
<dbReference type="SMART" id="SM00175">
    <property type="entry name" value="RAB"/>
    <property type="match status" value="1"/>
</dbReference>
<dbReference type="GO" id="GO:0005525">
    <property type="term" value="F:GTP binding"/>
    <property type="evidence" value="ECO:0007669"/>
    <property type="project" value="UniProtKB-KW"/>
</dbReference>
<dbReference type="SMART" id="SM00173">
    <property type="entry name" value="RAS"/>
    <property type="match status" value="1"/>
</dbReference>
<organism evidence="8 9">
    <name type="scientific">Drosophila guanche</name>
    <name type="common">Fruit fly</name>
    <dbReference type="NCBI Taxonomy" id="7266"/>
    <lineage>
        <taxon>Eukaryota</taxon>
        <taxon>Metazoa</taxon>
        <taxon>Ecdysozoa</taxon>
        <taxon>Arthropoda</taxon>
        <taxon>Hexapoda</taxon>
        <taxon>Insecta</taxon>
        <taxon>Pterygota</taxon>
        <taxon>Neoptera</taxon>
        <taxon>Endopterygota</taxon>
        <taxon>Diptera</taxon>
        <taxon>Brachycera</taxon>
        <taxon>Muscomorpha</taxon>
        <taxon>Ephydroidea</taxon>
        <taxon>Drosophilidae</taxon>
        <taxon>Drosophila</taxon>
        <taxon>Sophophora</taxon>
    </lineage>
</organism>
<dbReference type="GO" id="GO:0005737">
    <property type="term" value="C:cytoplasm"/>
    <property type="evidence" value="ECO:0007669"/>
    <property type="project" value="TreeGrafter"/>
</dbReference>
<comment type="subcellular location">
    <subcellularLocation>
        <location evidence="1">Nucleus</location>
    </subcellularLocation>
</comment>
<dbReference type="EMBL" id="OUUW01000010">
    <property type="protein sequence ID" value="SPP86167.1"/>
    <property type="molecule type" value="Genomic_DNA"/>
</dbReference>
<dbReference type="Gene3D" id="3.40.50.300">
    <property type="entry name" value="P-loop containing nucleotide triphosphate hydrolases"/>
    <property type="match status" value="1"/>
</dbReference>
<dbReference type="GO" id="GO:0000054">
    <property type="term" value="P:ribosomal subunit export from nucleus"/>
    <property type="evidence" value="ECO:0007669"/>
    <property type="project" value="TreeGrafter"/>
</dbReference>
<dbReference type="OMA" id="PISICGN"/>
<proteinExistence type="inferred from homology"/>
<dbReference type="PANTHER" id="PTHR24071">
    <property type="entry name" value="RAN GTPASE"/>
    <property type="match status" value="1"/>
</dbReference>
<evidence type="ECO:0000256" key="1">
    <source>
        <dbReference type="ARBA" id="ARBA00004123"/>
    </source>
</evidence>
<evidence type="ECO:0000256" key="5">
    <source>
        <dbReference type="ARBA" id="ARBA00022927"/>
    </source>
</evidence>
<dbReference type="SUPFAM" id="SSF52540">
    <property type="entry name" value="P-loop containing nucleoside triphosphate hydrolases"/>
    <property type="match status" value="1"/>
</dbReference>
<dbReference type="GO" id="GO:0005634">
    <property type="term" value="C:nucleus"/>
    <property type="evidence" value="ECO:0007669"/>
    <property type="project" value="UniProtKB-SubCell"/>
</dbReference>
<keyword evidence="4" id="KW-0547">Nucleotide-binding</keyword>
<sequence length="195" mass="22334">MDMPTFKCIIIGDANCGKTTFLKRHLIGEFNTKYVPTVKYATNVDTLIFSTTRGPIRFDVWDWGKEDKELERYPDDFYKDSQCSILMFDLCAVDAFDTFPNYAVMLEKFCADIPIAICGNKADIKLDFALRPETFLGYGTEPEDRIYSEISVKTNTNINGPFLYLARSLFKDFTLQFVKLPRLVLPPPVSIVKMS</sequence>
<keyword evidence="9" id="KW-1185">Reference proteome</keyword>
<dbReference type="InterPro" id="IPR005225">
    <property type="entry name" value="Small_GTP-bd"/>
</dbReference>
<evidence type="ECO:0000256" key="7">
    <source>
        <dbReference type="ARBA" id="ARBA00023242"/>
    </source>
</evidence>
<dbReference type="SMART" id="SM00174">
    <property type="entry name" value="RHO"/>
    <property type="match status" value="1"/>
</dbReference>
<dbReference type="STRING" id="7266.A0A3B0JVP1"/>
<dbReference type="PRINTS" id="PR00449">
    <property type="entry name" value="RASTRNSFRMNG"/>
</dbReference>
<dbReference type="PANTHER" id="PTHR24071:SF0">
    <property type="entry name" value="GTP-BINDING NUCLEAR PROTEIN RAN"/>
    <property type="match status" value="1"/>
</dbReference>
<dbReference type="PROSITE" id="PS51419">
    <property type="entry name" value="RAB"/>
    <property type="match status" value="1"/>
</dbReference>
<evidence type="ECO:0000256" key="6">
    <source>
        <dbReference type="ARBA" id="ARBA00023134"/>
    </source>
</evidence>
<dbReference type="SMART" id="SM00176">
    <property type="entry name" value="RAN"/>
    <property type="match status" value="1"/>
</dbReference>
<keyword evidence="6" id="KW-0342">GTP-binding</keyword>